<dbReference type="Pfam" id="PF06916">
    <property type="entry name" value="FAM210A-B_dom"/>
    <property type="match status" value="1"/>
</dbReference>
<keyword evidence="4" id="KW-1185">Reference proteome</keyword>
<organism evidence="3 4">
    <name type="scientific">Lagenidium giganteum</name>
    <dbReference type="NCBI Taxonomy" id="4803"/>
    <lineage>
        <taxon>Eukaryota</taxon>
        <taxon>Sar</taxon>
        <taxon>Stramenopiles</taxon>
        <taxon>Oomycota</taxon>
        <taxon>Peronosporomycetes</taxon>
        <taxon>Pythiales</taxon>
        <taxon>Pythiaceae</taxon>
    </lineage>
</organism>
<comment type="caution">
    <text evidence="3">The sequence shown here is derived from an EMBL/GenBank/DDBJ whole genome shotgun (WGS) entry which is preliminary data.</text>
</comment>
<evidence type="ECO:0000256" key="1">
    <source>
        <dbReference type="SAM" id="Coils"/>
    </source>
</evidence>
<dbReference type="GO" id="GO:0005739">
    <property type="term" value="C:mitochondrion"/>
    <property type="evidence" value="ECO:0007669"/>
    <property type="project" value="TreeGrafter"/>
</dbReference>
<feature type="domain" description="DUF1279" evidence="2">
    <location>
        <begin position="95"/>
        <end position="183"/>
    </location>
</feature>
<dbReference type="EMBL" id="DAKRPA010000217">
    <property type="protein sequence ID" value="DAZ95120.1"/>
    <property type="molecule type" value="Genomic_DNA"/>
</dbReference>
<reference evidence="3" key="1">
    <citation type="submission" date="2022-11" db="EMBL/GenBank/DDBJ databases">
        <authorList>
            <person name="Morgan W.R."/>
            <person name="Tartar A."/>
        </authorList>
    </citation>
    <scope>NUCLEOTIDE SEQUENCE</scope>
    <source>
        <strain evidence="3">ARSEF 373</strain>
    </source>
</reference>
<proteinExistence type="predicted"/>
<name>A0AAV2YJD5_9STRA</name>
<dbReference type="AlphaFoldDB" id="A0AAV2YJD5"/>
<keyword evidence="1" id="KW-0175">Coiled coil</keyword>
<reference evidence="3" key="2">
    <citation type="journal article" date="2023" name="Microbiol Resour">
        <title>Decontamination and Annotation of the Draft Genome Sequence of the Oomycete Lagenidium giganteum ARSEF 373.</title>
        <authorList>
            <person name="Morgan W.R."/>
            <person name="Tartar A."/>
        </authorList>
    </citation>
    <scope>NUCLEOTIDE SEQUENCE</scope>
    <source>
        <strain evidence="3">ARSEF 373</strain>
    </source>
</reference>
<evidence type="ECO:0000313" key="4">
    <source>
        <dbReference type="Proteomes" id="UP001146120"/>
    </source>
</evidence>
<evidence type="ECO:0000259" key="2">
    <source>
        <dbReference type="Pfam" id="PF06916"/>
    </source>
</evidence>
<sequence length="199" mass="21619">MPALYARSWAARVSHNALTAPRRFQSASTPFTRLLFPSSSARLFATASGGNHGDDDKAPLTTNKTYAELEAEVAKLQDELEQLKKEGKKSKAGKLMAMIKEYGPALVVWYSTLYVSTGVGIYTGLEMGAFGGADAFDLIHSFGLDRYVDVNSFDPKYGNVALAFILNELLEPVRAPLALATIPTIKRVFARKKAPTPSS</sequence>
<dbReference type="InterPro" id="IPR045866">
    <property type="entry name" value="FAM210A/B-like"/>
</dbReference>
<feature type="coiled-coil region" evidence="1">
    <location>
        <begin position="66"/>
        <end position="93"/>
    </location>
</feature>
<dbReference type="PANTHER" id="PTHR21377:SF0">
    <property type="entry name" value="PROTEIN FAM210B, MITOCHONDRIAL"/>
    <property type="match status" value="1"/>
</dbReference>
<dbReference type="PANTHER" id="PTHR21377">
    <property type="entry name" value="PROTEIN FAM210B, MITOCHONDRIAL"/>
    <property type="match status" value="1"/>
</dbReference>
<accession>A0AAV2YJD5</accession>
<dbReference type="InterPro" id="IPR009688">
    <property type="entry name" value="FAM210A/B-like_dom"/>
</dbReference>
<gene>
    <name evidence="3" type="ORF">N0F65_009751</name>
</gene>
<dbReference type="Proteomes" id="UP001146120">
    <property type="component" value="Unassembled WGS sequence"/>
</dbReference>
<evidence type="ECO:0000313" key="3">
    <source>
        <dbReference type="EMBL" id="DAZ95120.1"/>
    </source>
</evidence>
<protein>
    <recommendedName>
        <fullName evidence="2">DUF1279 domain-containing protein</fullName>
    </recommendedName>
</protein>